<name>A0A9X4LLS4_9BURK</name>
<evidence type="ECO:0000256" key="1">
    <source>
        <dbReference type="SAM" id="MobiDB-lite"/>
    </source>
</evidence>
<feature type="compositionally biased region" description="Low complexity" evidence="1">
    <location>
        <begin position="1"/>
        <end position="13"/>
    </location>
</feature>
<protein>
    <submittedName>
        <fullName evidence="2">Uncharacterized protein</fullName>
    </submittedName>
</protein>
<proteinExistence type="predicted"/>
<dbReference type="Proteomes" id="UP001152766">
    <property type="component" value="Unassembled WGS sequence"/>
</dbReference>
<accession>A0A9X4LLS4</accession>
<dbReference type="RefSeq" id="WP_268147809.1">
    <property type="nucleotide sequence ID" value="NZ_JAPPUW010000003.1"/>
</dbReference>
<evidence type="ECO:0000313" key="3">
    <source>
        <dbReference type="Proteomes" id="UP001152766"/>
    </source>
</evidence>
<keyword evidence="3" id="KW-1185">Reference proteome</keyword>
<reference evidence="2" key="1">
    <citation type="submission" date="2019-02" db="EMBL/GenBank/DDBJ databases">
        <title>Draft genome of the type strain Pelomonas aquatica CCUG 52575T.</title>
        <authorList>
            <person name="Gomila M."/>
            <person name="Lalucat J."/>
        </authorList>
    </citation>
    <scope>NUCLEOTIDE SEQUENCE</scope>
    <source>
        <strain evidence="2">CCUG 52575</strain>
    </source>
</reference>
<feature type="region of interest" description="Disordered" evidence="1">
    <location>
        <begin position="1"/>
        <end position="27"/>
    </location>
</feature>
<dbReference type="AlphaFoldDB" id="A0A9X4LLS4"/>
<comment type="caution">
    <text evidence="2">The sequence shown here is derived from an EMBL/GenBank/DDBJ whole genome shotgun (WGS) entry which is preliminary data.</text>
</comment>
<dbReference type="EMBL" id="SGUG01000016">
    <property type="protein sequence ID" value="MDG0863260.1"/>
    <property type="molecule type" value="Genomic_DNA"/>
</dbReference>
<gene>
    <name evidence="2" type="ORF">EXJ73_12360</name>
</gene>
<sequence length="80" mass="8059">MTAATSPRTASTRLADRSTGAAPRSGSGAFNIAGFQAVLNASASKHLVVALPSGASGPILGDFVVDLGTPRTDDPCDFRI</sequence>
<evidence type="ECO:0000313" key="2">
    <source>
        <dbReference type="EMBL" id="MDG0863260.1"/>
    </source>
</evidence>
<organism evidence="2 3">
    <name type="scientific">Pelomonas aquatica</name>
    <dbReference type="NCBI Taxonomy" id="431058"/>
    <lineage>
        <taxon>Bacteria</taxon>
        <taxon>Pseudomonadati</taxon>
        <taxon>Pseudomonadota</taxon>
        <taxon>Betaproteobacteria</taxon>
        <taxon>Burkholderiales</taxon>
        <taxon>Sphaerotilaceae</taxon>
        <taxon>Roseateles</taxon>
    </lineage>
</organism>